<keyword evidence="1" id="KW-0489">Methyltransferase</keyword>
<dbReference type="SUPFAM" id="SSF46785">
    <property type="entry name" value="Winged helix' DNA-binding domain"/>
    <property type="match status" value="1"/>
</dbReference>
<dbReference type="Pfam" id="PF08100">
    <property type="entry name" value="Dimerisation"/>
    <property type="match status" value="1"/>
</dbReference>
<evidence type="ECO:0000256" key="5">
    <source>
        <dbReference type="ARBA" id="ARBA00066355"/>
    </source>
</evidence>
<dbReference type="GO" id="GO:0033800">
    <property type="term" value="F:isoflavone 7-O-methyltransferase activity"/>
    <property type="evidence" value="ECO:0007669"/>
    <property type="project" value="UniProtKB-EC"/>
</dbReference>
<dbReference type="InterPro" id="IPR012967">
    <property type="entry name" value="COMT_dimerisation"/>
</dbReference>
<dbReference type="EC" id="2.1.1.150" evidence="5"/>
<dbReference type="AlphaFoldDB" id="A0AAE1IQK7"/>
<dbReference type="PIRSF" id="PIRSF005739">
    <property type="entry name" value="O-mtase"/>
    <property type="match status" value="1"/>
</dbReference>
<dbReference type="SUPFAM" id="SSF53335">
    <property type="entry name" value="S-adenosyl-L-methionine-dependent methyltransferases"/>
    <property type="match status" value="1"/>
</dbReference>
<protein>
    <recommendedName>
        <fullName evidence="5">isoflavone 7-O-methyltransferase</fullName>
        <ecNumber evidence="5">2.1.1.150</ecNumber>
    </recommendedName>
</protein>
<dbReference type="InterPro" id="IPR036390">
    <property type="entry name" value="WH_DNA-bd_sf"/>
</dbReference>
<dbReference type="FunFam" id="3.40.50.150:FF:000057">
    <property type="entry name" value="O-methyltransferase ZRP4"/>
    <property type="match status" value="1"/>
</dbReference>
<dbReference type="InterPro" id="IPR001077">
    <property type="entry name" value="COMT_C"/>
</dbReference>
<dbReference type="Pfam" id="PF00891">
    <property type="entry name" value="Methyltransf_2"/>
    <property type="match status" value="1"/>
</dbReference>
<comment type="caution">
    <text evidence="9">The sequence shown here is derived from an EMBL/GenBank/DDBJ whole genome shotgun (WGS) entry which is preliminary data.</text>
</comment>
<dbReference type="PANTHER" id="PTHR11746">
    <property type="entry name" value="O-METHYLTRANSFERASE"/>
    <property type="match status" value="1"/>
</dbReference>
<evidence type="ECO:0000313" key="10">
    <source>
        <dbReference type="Proteomes" id="UP001293593"/>
    </source>
</evidence>
<sequence length="365" mass="41177">MVESQDKELAATRLLNAQTQIWNHTFNFIISMSLKSAIELNIPDIIHKNGKPMPLPLLISSLQIHPSKSPYIHRLMRILTHSGFFSLQKLPQTSNPLEEGYVLTEASTLLLKDHPLSATPFFLAMLDPVLRKPWYEITNWFQNDDPSSFHTAHGKTFWEYAKVDPNFNHFFNEAMASDASLVISVVIDKCKEVFKGIKSLVDVGGGTGTVAKAIVRAFPEIECIVFDLPHVIDGLQDSRNLKFVGGNMFEAIPPSDAILLKWILHDWKDEESLRILKKCKEGIAGKGKAGKVIIIDMIIENDKGDDHITDKLTENQLLFDMLMMVLLTGKERNETEWAKLIVSAGFTDYKIYPVLGSRSLIEVYP</sequence>
<dbReference type="GO" id="GO:0032259">
    <property type="term" value="P:methylation"/>
    <property type="evidence" value="ECO:0007669"/>
    <property type="project" value="UniProtKB-KW"/>
</dbReference>
<keyword evidence="10" id="KW-1185">Reference proteome</keyword>
<feature type="domain" description="O-methyltransferase dimerisation" evidence="8">
    <location>
        <begin position="22"/>
        <end position="113"/>
    </location>
</feature>
<keyword evidence="2" id="KW-0808">Transferase</keyword>
<dbReference type="InterPro" id="IPR029063">
    <property type="entry name" value="SAM-dependent_MTases_sf"/>
</dbReference>
<dbReference type="PROSITE" id="PS51683">
    <property type="entry name" value="SAM_OMT_II"/>
    <property type="match status" value="1"/>
</dbReference>
<proteinExistence type="predicted"/>
<dbReference type="EMBL" id="JAWXYG010000013">
    <property type="protein sequence ID" value="KAK4255561.1"/>
    <property type="molecule type" value="Genomic_DNA"/>
</dbReference>
<dbReference type="Gene3D" id="1.10.10.10">
    <property type="entry name" value="Winged helix-like DNA-binding domain superfamily/Winged helix DNA-binding domain"/>
    <property type="match status" value="1"/>
</dbReference>
<name>A0AAE1IQK7_9FABA</name>
<evidence type="ECO:0000256" key="3">
    <source>
        <dbReference type="ARBA" id="ARBA00022691"/>
    </source>
</evidence>
<evidence type="ECO:0000256" key="2">
    <source>
        <dbReference type="ARBA" id="ARBA00022679"/>
    </source>
</evidence>
<feature type="active site" description="Proton acceptor" evidence="6">
    <location>
        <position position="265"/>
    </location>
</feature>
<feature type="domain" description="O-methyltransferase C-terminal" evidence="7">
    <location>
        <begin position="134"/>
        <end position="346"/>
    </location>
</feature>
<evidence type="ECO:0000256" key="1">
    <source>
        <dbReference type="ARBA" id="ARBA00022603"/>
    </source>
</evidence>
<dbReference type="Proteomes" id="UP001293593">
    <property type="component" value="Unassembled WGS sequence"/>
</dbReference>
<evidence type="ECO:0000313" key="9">
    <source>
        <dbReference type="EMBL" id="KAK4255561.1"/>
    </source>
</evidence>
<dbReference type="FunFam" id="1.10.10.10:FF:000213">
    <property type="entry name" value="Coniferyl alcohol 9-O-methyltransferase"/>
    <property type="match status" value="1"/>
</dbReference>
<evidence type="ECO:0000256" key="6">
    <source>
        <dbReference type="PIRSR" id="PIRSR005739-1"/>
    </source>
</evidence>
<organism evidence="9 10">
    <name type="scientific">Acacia crassicarpa</name>
    <name type="common">northern wattle</name>
    <dbReference type="NCBI Taxonomy" id="499986"/>
    <lineage>
        <taxon>Eukaryota</taxon>
        <taxon>Viridiplantae</taxon>
        <taxon>Streptophyta</taxon>
        <taxon>Embryophyta</taxon>
        <taxon>Tracheophyta</taxon>
        <taxon>Spermatophyta</taxon>
        <taxon>Magnoliopsida</taxon>
        <taxon>eudicotyledons</taxon>
        <taxon>Gunneridae</taxon>
        <taxon>Pentapetalae</taxon>
        <taxon>rosids</taxon>
        <taxon>fabids</taxon>
        <taxon>Fabales</taxon>
        <taxon>Fabaceae</taxon>
        <taxon>Caesalpinioideae</taxon>
        <taxon>mimosoid clade</taxon>
        <taxon>Acacieae</taxon>
        <taxon>Acacia</taxon>
    </lineage>
</organism>
<gene>
    <name evidence="9" type="ORF">QN277_008547</name>
</gene>
<keyword evidence="3" id="KW-0949">S-adenosyl-L-methionine</keyword>
<evidence type="ECO:0000259" key="7">
    <source>
        <dbReference type="Pfam" id="PF00891"/>
    </source>
</evidence>
<reference evidence="9" key="1">
    <citation type="submission" date="2023-10" db="EMBL/GenBank/DDBJ databases">
        <title>Chromosome-level genome of the transformable northern wattle, Acacia crassicarpa.</title>
        <authorList>
            <person name="Massaro I."/>
            <person name="Sinha N.R."/>
            <person name="Poethig S."/>
            <person name="Leichty A.R."/>
        </authorList>
    </citation>
    <scope>NUCLEOTIDE SEQUENCE</scope>
    <source>
        <strain evidence="9">Acra3RX</strain>
        <tissue evidence="9">Leaf</tissue>
    </source>
</reference>
<accession>A0AAE1IQK7</accession>
<dbReference type="InterPro" id="IPR036388">
    <property type="entry name" value="WH-like_DNA-bd_sf"/>
</dbReference>
<dbReference type="Gene3D" id="3.40.50.150">
    <property type="entry name" value="Vaccinia Virus protein VP39"/>
    <property type="match status" value="1"/>
</dbReference>
<dbReference type="GO" id="GO:0046983">
    <property type="term" value="F:protein dimerization activity"/>
    <property type="evidence" value="ECO:0007669"/>
    <property type="project" value="InterPro"/>
</dbReference>
<dbReference type="GO" id="GO:0009717">
    <property type="term" value="P:isoflavonoid biosynthetic process"/>
    <property type="evidence" value="ECO:0007669"/>
    <property type="project" value="UniProtKB-ARBA"/>
</dbReference>
<evidence type="ECO:0000259" key="8">
    <source>
        <dbReference type="Pfam" id="PF08100"/>
    </source>
</evidence>
<evidence type="ECO:0000256" key="4">
    <source>
        <dbReference type="ARBA" id="ARBA00050968"/>
    </source>
</evidence>
<dbReference type="InterPro" id="IPR016461">
    <property type="entry name" value="COMT-like"/>
</dbReference>
<comment type="catalytic activity">
    <reaction evidence="4">
        <text>a 7-hydroxyisoflavone + S-adenosyl-L-methionine = a 7-methoxyisoflavone + S-adenosyl-L-homocysteine + H(+)</text>
        <dbReference type="Rhea" id="RHEA:17933"/>
        <dbReference type="ChEBI" id="CHEBI:15378"/>
        <dbReference type="ChEBI" id="CHEBI:55465"/>
        <dbReference type="ChEBI" id="CHEBI:57856"/>
        <dbReference type="ChEBI" id="CHEBI:59789"/>
        <dbReference type="ChEBI" id="CHEBI:140356"/>
        <dbReference type="EC" id="2.1.1.150"/>
    </reaction>
</comment>